<sequence>MDPEIMGEAQSSLDRDKEVTQMPTVAFPLPASTSVAYCSRTYDIRLLPKKKVKKKQEADLYRGHISEEVFCTLRTSVEVVGVLLSVPPADLCRGLIIEEVLRK</sequence>
<gene>
    <name evidence="1" type="ORF">Fot_38191</name>
</gene>
<dbReference type="AlphaFoldDB" id="A0ABD1S141"/>
<dbReference type="EMBL" id="JBFOLJ010000011">
    <property type="protein sequence ID" value="KAL2494434.1"/>
    <property type="molecule type" value="Genomic_DNA"/>
</dbReference>
<organism evidence="1 2">
    <name type="scientific">Forsythia ovata</name>
    <dbReference type="NCBI Taxonomy" id="205694"/>
    <lineage>
        <taxon>Eukaryota</taxon>
        <taxon>Viridiplantae</taxon>
        <taxon>Streptophyta</taxon>
        <taxon>Embryophyta</taxon>
        <taxon>Tracheophyta</taxon>
        <taxon>Spermatophyta</taxon>
        <taxon>Magnoliopsida</taxon>
        <taxon>eudicotyledons</taxon>
        <taxon>Gunneridae</taxon>
        <taxon>Pentapetalae</taxon>
        <taxon>asterids</taxon>
        <taxon>lamiids</taxon>
        <taxon>Lamiales</taxon>
        <taxon>Oleaceae</taxon>
        <taxon>Forsythieae</taxon>
        <taxon>Forsythia</taxon>
    </lineage>
</organism>
<proteinExistence type="predicted"/>
<evidence type="ECO:0000313" key="1">
    <source>
        <dbReference type="EMBL" id="KAL2494434.1"/>
    </source>
</evidence>
<evidence type="ECO:0000313" key="2">
    <source>
        <dbReference type="Proteomes" id="UP001604277"/>
    </source>
</evidence>
<comment type="caution">
    <text evidence="1">The sequence shown here is derived from an EMBL/GenBank/DDBJ whole genome shotgun (WGS) entry which is preliminary data.</text>
</comment>
<dbReference type="Proteomes" id="UP001604277">
    <property type="component" value="Unassembled WGS sequence"/>
</dbReference>
<accession>A0ABD1S141</accession>
<name>A0ABD1S141_9LAMI</name>
<reference evidence="2" key="1">
    <citation type="submission" date="2024-07" db="EMBL/GenBank/DDBJ databases">
        <title>Two chromosome-level genome assemblies of Korean endemic species Abeliophyllum distichum and Forsythia ovata (Oleaceae).</title>
        <authorList>
            <person name="Jang H."/>
        </authorList>
    </citation>
    <scope>NUCLEOTIDE SEQUENCE [LARGE SCALE GENOMIC DNA]</scope>
</reference>
<keyword evidence="2" id="KW-1185">Reference proteome</keyword>
<protein>
    <submittedName>
        <fullName evidence="1">Uncharacterized protein</fullName>
    </submittedName>
</protein>